<dbReference type="Proteomes" id="UP000515153">
    <property type="component" value="Unplaced"/>
</dbReference>
<proteinExistence type="predicted"/>
<reference evidence="2" key="3">
    <citation type="submission" date="2025-08" db="UniProtKB">
        <authorList>
            <consortium name="RefSeq"/>
        </authorList>
    </citation>
    <scope>IDENTIFICATION</scope>
    <source>
        <strain evidence="2">NI907</strain>
    </source>
</reference>
<reference evidence="2" key="1">
    <citation type="journal article" date="2019" name="Mol. Biol. Evol.">
        <title>Blast fungal genomes show frequent chromosomal changes, gene gains and losses, and effector gene turnover.</title>
        <authorList>
            <person name="Gomez Luciano L.B."/>
            <person name="Jason Tsai I."/>
            <person name="Chuma I."/>
            <person name="Tosa Y."/>
            <person name="Chen Y.H."/>
            <person name="Li J.Y."/>
            <person name="Li M.Y."/>
            <person name="Jade Lu M.Y."/>
            <person name="Nakayashiki H."/>
            <person name="Li W.H."/>
        </authorList>
    </citation>
    <scope>NUCLEOTIDE SEQUENCE</scope>
    <source>
        <strain evidence="2">NI907</strain>
    </source>
</reference>
<protein>
    <submittedName>
        <fullName evidence="2">Uncharacterized protein</fullName>
    </submittedName>
</protein>
<evidence type="ECO:0000313" key="2">
    <source>
        <dbReference type="RefSeq" id="XP_030988224.1"/>
    </source>
</evidence>
<sequence>MSVDTYSKKAHYGTERLLTLGAIATFIETDRPYPVSTAHVRCEDATRTDYQPFAKATFERSQVYTSQITHTRPAQGYEFIPHCCSEKTIRQDRSTNHGYSVSAVIKLDNIKLGPPIYQSRRKDVKIVVADRRRYLGANRDSRIGGENRAMIKP</sequence>
<name>A0A6P8BMW7_PYRGI</name>
<dbReference type="KEGG" id="pgri:PgNI_01265"/>
<dbReference type="AlphaFoldDB" id="A0A6P8BMW7"/>
<organism evidence="1 2">
    <name type="scientific">Pyricularia grisea</name>
    <name type="common">Crabgrass-specific blast fungus</name>
    <name type="synonym">Magnaporthe grisea</name>
    <dbReference type="NCBI Taxonomy" id="148305"/>
    <lineage>
        <taxon>Eukaryota</taxon>
        <taxon>Fungi</taxon>
        <taxon>Dikarya</taxon>
        <taxon>Ascomycota</taxon>
        <taxon>Pezizomycotina</taxon>
        <taxon>Sordariomycetes</taxon>
        <taxon>Sordariomycetidae</taxon>
        <taxon>Magnaporthales</taxon>
        <taxon>Pyriculariaceae</taxon>
        <taxon>Pyricularia</taxon>
    </lineage>
</organism>
<dbReference type="GeneID" id="41956252"/>
<accession>A0A6P8BMW7</accession>
<keyword evidence="1" id="KW-1185">Reference proteome</keyword>
<dbReference type="RefSeq" id="XP_030988224.1">
    <property type="nucleotide sequence ID" value="XM_031121338.1"/>
</dbReference>
<gene>
    <name evidence="2" type="ORF">PgNI_01265</name>
</gene>
<reference evidence="2" key="2">
    <citation type="submission" date="2019-10" db="EMBL/GenBank/DDBJ databases">
        <authorList>
            <consortium name="NCBI Genome Project"/>
        </authorList>
    </citation>
    <scope>NUCLEOTIDE SEQUENCE</scope>
    <source>
        <strain evidence="2">NI907</strain>
    </source>
</reference>
<evidence type="ECO:0000313" key="1">
    <source>
        <dbReference type="Proteomes" id="UP000515153"/>
    </source>
</evidence>